<evidence type="ECO:0000313" key="3">
    <source>
        <dbReference type="EMBL" id="MQY05200.1"/>
    </source>
</evidence>
<dbReference type="RefSeq" id="WP_153533301.1">
    <property type="nucleotide sequence ID" value="NZ_WEGH01000002.1"/>
</dbReference>
<proteinExistence type="predicted"/>
<dbReference type="PROSITE" id="PS51257">
    <property type="entry name" value="PROKAR_LIPOPROTEIN"/>
    <property type="match status" value="1"/>
</dbReference>
<dbReference type="OrthoDB" id="3483710at2"/>
<keyword evidence="4" id="KW-1185">Reference proteome</keyword>
<organism evidence="3 4">
    <name type="scientific">Actinomadura macrotermitis</name>
    <dbReference type="NCBI Taxonomy" id="2585200"/>
    <lineage>
        <taxon>Bacteria</taxon>
        <taxon>Bacillati</taxon>
        <taxon>Actinomycetota</taxon>
        <taxon>Actinomycetes</taxon>
        <taxon>Streptosporangiales</taxon>
        <taxon>Thermomonosporaceae</taxon>
        <taxon>Actinomadura</taxon>
    </lineage>
</organism>
<reference evidence="3 4" key="1">
    <citation type="submission" date="2019-10" db="EMBL/GenBank/DDBJ databases">
        <title>Actinomadura rubteroloni sp. nov. and Actinomadura macrotermitis sp. nov., isolated from the gut of fungus growing-termite Macrotermes natalensis.</title>
        <authorList>
            <person name="Benndorf R."/>
            <person name="Martin K."/>
            <person name="Kuefner M."/>
            <person name="De Beer W."/>
            <person name="Kaster A.-K."/>
            <person name="Vollmers J."/>
            <person name="Poulsen M."/>
            <person name="Beemelmanns C."/>
        </authorList>
    </citation>
    <scope>NUCLEOTIDE SEQUENCE [LARGE SCALE GENOMIC DNA]</scope>
    <source>
        <strain evidence="3 4">RB68</strain>
    </source>
</reference>
<feature type="signal peptide" evidence="2">
    <location>
        <begin position="1"/>
        <end position="18"/>
    </location>
</feature>
<evidence type="ECO:0000313" key="4">
    <source>
        <dbReference type="Proteomes" id="UP000487268"/>
    </source>
</evidence>
<evidence type="ECO:0000256" key="1">
    <source>
        <dbReference type="SAM" id="MobiDB-lite"/>
    </source>
</evidence>
<protein>
    <submittedName>
        <fullName evidence="3">Uncharacterized protein</fullName>
    </submittedName>
</protein>
<evidence type="ECO:0000256" key="2">
    <source>
        <dbReference type="SAM" id="SignalP"/>
    </source>
</evidence>
<feature type="region of interest" description="Disordered" evidence="1">
    <location>
        <begin position="19"/>
        <end position="92"/>
    </location>
</feature>
<sequence>MKPIRLAALVLVPSLALTACGGGDKDKNTSQAPTVTTSPATGPAPAPGASVPPGGSTPPVAPGERTPGAGGPTNGTGPGTGPGGGLRTTPPAVNAFIKCMHEQGVDVKIGQTAPPNVPKDKLKAATLACVKFITQTPAPN</sequence>
<dbReference type="EMBL" id="WEGH01000002">
    <property type="protein sequence ID" value="MQY05200.1"/>
    <property type="molecule type" value="Genomic_DNA"/>
</dbReference>
<comment type="caution">
    <text evidence="3">The sequence shown here is derived from an EMBL/GenBank/DDBJ whole genome shotgun (WGS) entry which is preliminary data.</text>
</comment>
<feature type="compositionally biased region" description="Low complexity" evidence="1">
    <location>
        <begin position="32"/>
        <end position="54"/>
    </location>
</feature>
<gene>
    <name evidence="3" type="ORF">ACRB68_32710</name>
</gene>
<accession>A0A7K0BVJ4</accession>
<keyword evidence="2" id="KW-0732">Signal</keyword>
<feature type="compositionally biased region" description="Gly residues" evidence="1">
    <location>
        <begin position="68"/>
        <end position="86"/>
    </location>
</feature>
<feature type="chain" id="PRO_5039455543" evidence="2">
    <location>
        <begin position="19"/>
        <end position="140"/>
    </location>
</feature>
<name>A0A7K0BVJ4_9ACTN</name>
<dbReference type="AlphaFoldDB" id="A0A7K0BVJ4"/>
<dbReference type="Proteomes" id="UP000487268">
    <property type="component" value="Unassembled WGS sequence"/>
</dbReference>